<evidence type="ECO:0000256" key="1">
    <source>
        <dbReference type="SAM" id="MobiDB-lite"/>
    </source>
</evidence>
<dbReference type="Proteomes" id="UP000595437">
    <property type="component" value="Chromosome 10"/>
</dbReference>
<name>A0A7T8H0P8_CALRO</name>
<evidence type="ECO:0000313" key="3">
    <source>
        <dbReference type="Proteomes" id="UP000595437"/>
    </source>
</evidence>
<proteinExistence type="predicted"/>
<feature type="non-terminal residue" evidence="2">
    <location>
        <position position="85"/>
    </location>
</feature>
<feature type="region of interest" description="Disordered" evidence="1">
    <location>
        <begin position="62"/>
        <end position="85"/>
    </location>
</feature>
<accession>A0A7T8H0P8</accession>
<reference evidence="3" key="1">
    <citation type="submission" date="2021-01" db="EMBL/GenBank/DDBJ databases">
        <title>Caligus Genome Assembly.</title>
        <authorList>
            <person name="Gallardo-Escarate C."/>
        </authorList>
    </citation>
    <scope>NUCLEOTIDE SEQUENCE [LARGE SCALE GENOMIC DNA]</scope>
</reference>
<keyword evidence="3" id="KW-1185">Reference proteome</keyword>
<evidence type="ECO:0000313" key="2">
    <source>
        <dbReference type="EMBL" id="QQP41001.1"/>
    </source>
</evidence>
<feature type="compositionally biased region" description="Basic and acidic residues" evidence="1">
    <location>
        <begin position="22"/>
        <end position="34"/>
    </location>
</feature>
<protein>
    <submittedName>
        <fullName evidence="2">Uncharacterized protein</fullName>
    </submittedName>
</protein>
<feature type="region of interest" description="Disordered" evidence="1">
    <location>
        <begin position="1"/>
        <end position="39"/>
    </location>
</feature>
<feature type="compositionally biased region" description="Polar residues" evidence="1">
    <location>
        <begin position="1"/>
        <end position="18"/>
    </location>
</feature>
<dbReference type="AlphaFoldDB" id="A0A7T8H0P8"/>
<organism evidence="2 3">
    <name type="scientific">Caligus rogercresseyi</name>
    <name type="common">Sea louse</name>
    <dbReference type="NCBI Taxonomy" id="217165"/>
    <lineage>
        <taxon>Eukaryota</taxon>
        <taxon>Metazoa</taxon>
        <taxon>Ecdysozoa</taxon>
        <taxon>Arthropoda</taxon>
        <taxon>Crustacea</taxon>
        <taxon>Multicrustacea</taxon>
        <taxon>Hexanauplia</taxon>
        <taxon>Copepoda</taxon>
        <taxon>Siphonostomatoida</taxon>
        <taxon>Caligidae</taxon>
        <taxon>Caligus</taxon>
    </lineage>
</organism>
<gene>
    <name evidence="2" type="ORF">FKW44_015245</name>
</gene>
<dbReference type="EMBL" id="CP045899">
    <property type="protein sequence ID" value="QQP41001.1"/>
    <property type="molecule type" value="Genomic_DNA"/>
</dbReference>
<feature type="non-terminal residue" evidence="2">
    <location>
        <position position="1"/>
    </location>
</feature>
<sequence>ADTSTLRSNDSGMSTMSADPTEMSRKVSSKHPDRSSYQFPLYTNIPENSRFFDKAVSKTQDPIPTCPWTLDTTPTSAWPPEKWIR</sequence>